<dbReference type="Pfam" id="PF00053">
    <property type="entry name" value="EGF_laminin"/>
    <property type="match status" value="8"/>
</dbReference>
<keyword evidence="18" id="KW-1185">Reference proteome</keyword>
<keyword evidence="8" id="KW-0325">Glycoprotein</keyword>
<dbReference type="SUPFAM" id="SSF57196">
    <property type="entry name" value="EGF/Laminin"/>
    <property type="match status" value="8"/>
</dbReference>
<feature type="disulfide bond" evidence="10">
    <location>
        <begin position="724"/>
        <end position="736"/>
    </location>
</feature>
<dbReference type="InterPro" id="IPR013320">
    <property type="entry name" value="ConA-like_dom_sf"/>
</dbReference>
<keyword evidence="12" id="KW-1133">Transmembrane helix</keyword>
<dbReference type="SMART" id="SM00136">
    <property type="entry name" value="LamNT"/>
    <property type="match status" value="1"/>
</dbReference>
<dbReference type="PANTHER" id="PTHR10574:SF406">
    <property type="entry name" value="LAMININ SUBUNIT ALPHA 5"/>
    <property type="match status" value="1"/>
</dbReference>
<name>A0ABM4DAN7_HYDVU</name>
<feature type="disulfide bond" evidence="10">
    <location>
        <begin position="869"/>
        <end position="878"/>
    </location>
</feature>
<evidence type="ECO:0000259" key="16">
    <source>
        <dbReference type="PROSITE" id="PS50027"/>
    </source>
</evidence>
<feature type="disulfide bond" evidence="10">
    <location>
        <begin position="916"/>
        <end position="925"/>
    </location>
</feature>
<feature type="domain" description="Laminin N-terminal" evidence="17">
    <location>
        <begin position="20"/>
        <end position="252"/>
    </location>
</feature>
<gene>
    <name evidence="19" type="primary">LOC100197510</name>
</gene>
<evidence type="ECO:0000256" key="11">
    <source>
        <dbReference type="SAM" id="Coils"/>
    </source>
</evidence>
<keyword evidence="7 10" id="KW-1015">Disulfide bond</keyword>
<feature type="domain" description="Laminin EGF-like" evidence="16">
    <location>
        <begin position="724"/>
        <end position="771"/>
    </location>
</feature>
<feature type="coiled-coil region" evidence="11">
    <location>
        <begin position="997"/>
        <end position="1044"/>
    </location>
</feature>
<reference evidence="19" key="1">
    <citation type="submission" date="2025-08" db="UniProtKB">
        <authorList>
            <consortium name="RefSeq"/>
        </authorList>
    </citation>
    <scope>IDENTIFICATION</scope>
</reference>
<dbReference type="RefSeq" id="XP_065671411.1">
    <property type="nucleotide sequence ID" value="XM_065815339.1"/>
</dbReference>
<evidence type="ECO:0000313" key="18">
    <source>
        <dbReference type="Proteomes" id="UP001652625"/>
    </source>
</evidence>
<dbReference type="Gene3D" id="2.10.25.10">
    <property type="entry name" value="Laminin"/>
    <property type="match status" value="9"/>
</dbReference>
<feature type="domain" description="Laminin G" evidence="15">
    <location>
        <begin position="2083"/>
        <end position="2264"/>
    </location>
</feature>
<evidence type="ECO:0000256" key="10">
    <source>
        <dbReference type="PROSITE-ProRule" id="PRU00460"/>
    </source>
</evidence>
<feature type="domain" description="Laminin EGF-like" evidence="16">
    <location>
        <begin position="848"/>
        <end position="895"/>
    </location>
</feature>
<comment type="subcellular location">
    <subcellularLocation>
        <location evidence="1">Secreted</location>
        <location evidence="1">Extracellular space</location>
        <location evidence="1">Extracellular matrix</location>
        <location evidence="1">Basement membrane</location>
    </subcellularLocation>
</comment>
<dbReference type="SUPFAM" id="SSF49562">
    <property type="entry name" value="C2 domain (Calcium/lipid-binding domain, CaLB)"/>
    <property type="match status" value="1"/>
</dbReference>
<keyword evidence="6" id="KW-0084">Basement membrane</keyword>
<evidence type="ECO:0000259" key="15">
    <source>
        <dbReference type="PROSITE" id="PS50025"/>
    </source>
</evidence>
<feature type="domain" description="Laminin G" evidence="15">
    <location>
        <begin position="2685"/>
        <end position="2870"/>
    </location>
</feature>
<dbReference type="Gene3D" id="2.60.120.260">
    <property type="entry name" value="Galactose-binding domain-like"/>
    <property type="match status" value="1"/>
</dbReference>
<comment type="caution">
    <text evidence="10">Lacks conserved residue(s) required for the propagation of feature annotation.</text>
</comment>
<dbReference type="InterPro" id="IPR050440">
    <property type="entry name" value="Laminin/Netrin_ECM"/>
</dbReference>
<feature type="disulfide bond" evidence="10">
    <location>
        <begin position="966"/>
        <end position="975"/>
    </location>
</feature>
<evidence type="ECO:0000256" key="12">
    <source>
        <dbReference type="SAM" id="Phobius"/>
    </source>
</evidence>
<keyword evidence="3" id="KW-0272">Extracellular matrix</keyword>
<evidence type="ECO:0000259" key="14">
    <source>
        <dbReference type="PROSITE" id="PS50004"/>
    </source>
</evidence>
<feature type="domain" description="C2" evidence="14">
    <location>
        <begin position="1285"/>
        <end position="1419"/>
    </location>
</feature>
<feature type="disulfide bond" evidence="10">
    <location>
        <begin position="426"/>
        <end position="435"/>
    </location>
</feature>
<dbReference type="CDD" id="cd00110">
    <property type="entry name" value="LamG"/>
    <property type="match status" value="5"/>
</dbReference>
<dbReference type="PROSITE" id="PS50004">
    <property type="entry name" value="C2"/>
    <property type="match status" value="1"/>
</dbReference>
<keyword evidence="12" id="KW-0812">Transmembrane</keyword>
<keyword evidence="9 10" id="KW-0424">Laminin EGF-like domain</keyword>
<evidence type="ECO:0000256" key="4">
    <source>
        <dbReference type="ARBA" id="ARBA00022729"/>
    </source>
</evidence>
<evidence type="ECO:0000256" key="1">
    <source>
        <dbReference type="ARBA" id="ARBA00004302"/>
    </source>
</evidence>
<dbReference type="Pfam" id="PF15711">
    <property type="entry name" value="ILEI"/>
    <property type="match status" value="1"/>
</dbReference>
<feature type="domain" description="Laminin G" evidence="15">
    <location>
        <begin position="2490"/>
        <end position="2679"/>
    </location>
</feature>
<evidence type="ECO:0000256" key="5">
    <source>
        <dbReference type="ARBA" id="ARBA00022737"/>
    </source>
</evidence>
<feature type="disulfide bond" evidence="10">
    <location>
        <begin position="726"/>
        <end position="743"/>
    </location>
</feature>
<accession>A0ABM4DAN7</accession>
<dbReference type="InterPro" id="IPR039477">
    <property type="entry name" value="ILEI/PANDER_dom"/>
</dbReference>
<dbReference type="SMART" id="SM00282">
    <property type="entry name" value="LamG"/>
    <property type="match status" value="5"/>
</dbReference>
<dbReference type="GeneID" id="100197510"/>
<dbReference type="CDD" id="cd00055">
    <property type="entry name" value="EGF_Lam"/>
    <property type="match status" value="10"/>
</dbReference>
<dbReference type="PANTHER" id="PTHR10574">
    <property type="entry name" value="NETRIN/LAMININ-RELATED"/>
    <property type="match status" value="1"/>
</dbReference>
<evidence type="ECO:0000259" key="17">
    <source>
        <dbReference type="PROSITE" id="PS51117"/>
    </source>
</evidence>
<keyword evidence="12" id="KW-0472">Membrane</keyword>
<feature type="signal peptide" evidence="13">
    <location>
        <begin position="1"/>
        <end position="22"/>
    </location>
</feature>
<proteinExistence type="predicted"/>
<dbReference type="PROSITE" id="PS50025">
    <property type="entry name" value="LAM_G_DOMAIN"/>
    <property type="match status" value="4"/>
</dbReference>
<dbReference type="Gene3D" id="2.60.40.150">
    <property type="entry name" value="C2 domain"/>
    <property type="match status" value="1"/>
</dbReference>
<evidence type="ECO:0000313" key="19">
    <source>
        <dbReference type="RefSeq" id="XP_065671411.1"/>
    </source>
</evidence>
<feature type="transmembrane region" description="Helical" evidence="12">
    <location>
        <begin position="2119"/>
        <end position="2138"/>
    </location>
</feature>
<evidence type="ECO:0000256" key="9">
    <source>
        <dbReference type="ARBA" id="ARBA00023292"/>
    </source>
</evidence>
<dbReference type="PROSITE" id="PS50027">
    <property type="entry name" value="EGF_LAM_2"/>
    <property type="match status" value="5"/>
</dbReference>
<evidence type="ECO:0000256" key="6">
    <source>
        <dbReference type="ARBA" id="ARBA00022869"/>
    </source>
</evidence>
<feature type="disulfide bond" evidence="10">
    <location>
        <begin position="896"/>
        <end position="908"/>
    </location>
</feature>
<dbReference type="SUPFAM" id="SSF49899">
    <property type="entry name" value="Concanavalin A-like lectins/glucanases"/>
    <property type="match status" value="5"/>
</dbReference>
<feature type="domain" description="Laminin EGF-like" evidence="16">
    <location>
        <begin position="896"/>
        <end position="942"/>
    </location>
</feature>
<feature type="domain" description="Laminin EGF-like" evidence="16">
    <location>
        <begin position="387"/>
        <end position="455"/>
    </location>
</feature>
<keyword evidence="4 13" id="KW-0732">Signal</keyword>
<feature type="chain" id="PRO_5046293814" evidence="13">
    <location>
        <begin position="23"/>
        <end position="2873"/>
    </location>
</feature>
<dbReference type="Pfam" id="PF00168">
    <property type="entry name" value="C2"/>
    <property type="match status" value="1"/>
</dbReference>
<dbReference type="InterPro" id="IPR001791">
    <property type="entry name" value="Laminin_G"/>
</dbReference>
<dbReference type="InterPro" id="IPR000008">
    <property type="entry name" value="C2_dom"/>
</dbReference>
<sequence>MIILRLILVSHILLNYFGISKAESRAFGFNAFYKQKIRANVTCGSPAEQYFNTTEGYISPRERQLSLCDSVNPLYARPPSLMLDGDLYTSWQSRNNIDMAYITIDIDKPVFGKQMIFNFGYYRRPGQIAIFKSSDFGKTYHPWHYMVSLREQCTSVFGIPESEIYVLPDQNTNRVLCQEYKGYPFEFNEEVMIDLNGDLRGDGSDTYESPELLRWMNTTNVHIRFSGLYRKFDYIDTRWHHYSVSEISLISRCDCNGHGDGLSCPVDSVTGLRTCICSDNTCGANCEKCCPAFNQYPWERGTQSAWSSDNTTSCQPCNCFGHSNSCRYSRDVANSRLSLNNDGEYYGGGVCENCQHNTMGINCEKCKPFYYRLSNVPPDSPNICLACGCSIEGSQPGNSMLKFAECITDSSMMSLYAGKNVGDCFCKANVIGAKCATCKDQFYRLEQSNPLGCRPCACNLDGTVQRFNLCHKDFFGQCPCKSNVKLRDCTRCKDGYYDLRNDDINGCKWCDCDAGASLSPYICDKVTGVCSCRAHTTGRQCKEVEQGYFFPDLYYIQGVRDLYTNPQSSLQTTLVIPQDSLYYLRVGYTLSSNVQVKLFIELKKFSTKEVVFGIKPYADINLCSDKECYGTFFANESSQVYNLQAGTYDVAITSSFTSTFLLLERVVAIPAEFITADVLFENDRKLYLQNCGDNNLRFGTTDEAKCLAAVYSMTIKFEDGALPCGCNSVGSVSNICNKYGGNCQCKSGVGGRDCSYCLPGFYGFSRAGCTACNCKGTDKICNSISGICNCPPNTRGRTCEPCACNGNSNQCTRDGICLNCQFNSMGNSCQFCKSGFYGNALINQCLGCNCHIFGSYNASCDMVTGQCYCKPGVVGQTCSKCAPNYFGLSPSGCSPCNCNAFGSSEQQCNNAGQCSCFTDVQGLKCDRCKVGYFGLPAKPCSPCECHLVGTILNTNCVNDVSGQCSCKPGVEGRDCSQCQKQYSDFGINGCKQCPLCTRKLQLYVDSVDNQLEDLEEQLELTQNLTDLQSELKLTQAKKQQVELNAIYFENRLLQGQKDFAVLHNDKLIPWNMRLTDLLNEINNVQTQVIKMRQMTFESSERMTSIYNAAVQGDKMSKESDSFASAVFSYLVYLNSLASDFVSKAYSYSQNVPTFNLESFEKIIDRDLKLSNDLLTNITIMAKDVARHQTLARIFFLNFDQIVLFFQNKQDQWSASLGNFIEQITNIYNKGKQIEMLMNQTQSLLNTQKDFIFSTVTEQSNISQYLSQTDALFQQAYSVYEKTFMQTQRITGSIEVMFMQYNPQNSMVRVNVLRGYQLVARDYPSMTSNPFFTLKISPSWWDQGTLESAPKQATLDPIWDWPVGGTYTFFITSEQMKLTKLIITVLDYDEDGNNDFMGEVVIDLAIILPIISQSSVQNTYTLNPQGYASRWLDTFPGPGDNSILDLQDMLKSQITTVTDNLNDLSKLQTLADAQANKLQKQAQDLSNTFDLAKQYASKAVNAVNAYNQIYQLINSSLLAAASASSSVQAFTLLLNGISISTFTSKTDTELLAAQQFLSQTRSRNISKAVLQIDLRSETFGSSGVNVPPRSSILINRVEYHPNINGHTVMVLSYVSGSVLGIKTFRTDINQNAGAEFLNYLINIPPDVIVIIVKQGEGSIASFYQASVITQLIGLGGQVPYFSGNRGSYVLLGYKKTNTDTFPWVSQDLKAERLGVSKISKLVYLKSTLNDLIEMANKTFLAALPQWDEINSLFPTLKLKTSELAAESSTAPLVQAALDSANVVISQSAVSASKIFQLTQNLLGSVDDLSQKFNYLASASTNVTNVIAEGQEIVMTAEYKLQFQQKNVGDALNIISSASYNSKIEQKQSELNFKLSQLNTIASKMPFTIKYMEGEQSSYKLTMVNSGYTEQRRFMTVSFDFIPFNNNGILWFLLSSPDSLAGSMGIYIKDGFLYFTYNLGRGAITEKIRDVRLGEWNYINVAMILKDVTVVFKDSYGLTTVIKMSSPYYNDKTYMTFDSYSMWYLNGFPDDVMDELTNKFGSMSAVYDNIFINDVYYNPWNTDMYTGVMSYANYRYKLVTTNGSYVTLFGTGYIKHNVGGFMVNRDYSSIKLEFRTLRDNVVIFGVVGVSGNFVYGLYIFGGRLMFSFATSLGNDIAVLSTRNIYNNGEWYVVQITRSGVNATLSVKPINPFYQVLAKSISEYLGPAVIPTGVNIIFGAPSKDSQIPPTVSGIFAGDMRNLMISGSSGDSLTNRQWNGDYLIEQKATSYYGQIDGLIVPGIRFYGYMWWEKSSSYAVLNSFLTEDIISIYMSFKTIQLNGLILYRPPAPSGYHFYIGLVAGNLFIAFTSVTNTYSYQPFVTKNKTLSDGQWHNTSVAYTPQGFQVQVDGEILYLGWFGNSLTPKLGMGSIYVGGIPTGVLVDLQLPTTASLAIDFYTILINRIEQNKFAVTSSGVSYAGITPGVNSPQPLPSCAASFPDYLFSPDPLPVQFGATPWYGYQTYIGFQLSEETLQKYFSSSFVITMTFKAMLPDGIMFYIADSETNPTQYVSLELIGGQLRYEFFNGNEKVSINTENMTSYSNDGKVYKVYLLRIYQFGAMLIPDTMEYKNARQSNAASIMTLKTPLYIGGLPNSINAPNFVKRKYGFSGCFQKFEISSGMETYPIDFTNPDLGGTPTGTLPCYSNTEPGVYFNGNDSWVLYDSTFQLEINFDIEMQFRTYERSGLLFYAYSKQTPQGVGGDYGAYALLELVDGKIVFRYKANLFKSGQSIEWSDKKVDTSFYLCDQKWHTVRLSKTGQDVTIEVDKIVVYGSLDTSNSGSINGVAYIGGVKNGIFKPGSFSRYFDGCLKITSLNKRTDDIHTSEDGNNIVFGCATF</sequence>
<dbReference type="Pfam" id="PF24973">
    <property type="entry name" value="EGF_LMN_ATRN"/>
    <property type="match status" value="1"/>
</dbReference>
<evidence type="ECO:0000256" key="7">
    <source>
        <dbReference type="ARBA" id="ARBA00023157"/>
    </source>
</evidence>
<feature type="disulfide bond" evidence="10">
    <location>
        <begin position="745"/>
        <end position="754"/>
    </location>
</feature>
<dbReference type="InterPro" id="IPR002049">
    <property type="entry name" value="LE_dom"/>
</dbReference>
<dbReference type="Gene3D" id="2.60.120.200">
    <property type="match status" value="5"/>
</dbReference>
<dbReference type="Proteomes" id="UP001652625">
    <property type="component" value="Chromosome 13"/>
</dbReference>
<evidence type="ECO:0000256" key="3">
    <source>
        <dbReference type="ARBA" id="ARBA00022530"/>
    </source>
</evidence>
<dbReference type="Pfam" id="PF02210">
    <property type="entry name" value="Laminin_G_2"/>
    <property type="match status" value="4"/>
</dbReference>
<evidence type="ECO:0000256" key="13">
    <source>
        <dbReference type="SAM" id="SignalP"/>
    </source>
</evidence>
<dbReference type="PRINTS" id="PR00011">
    <property type="entry name" value="EGFLAMININ"/>
</dbReference>
<dbReference type="InterPro" id="IPR056863">
    <property type="entry name" value="LMN_ATRN_NET-like_EGF"/>
</dbReference>
<feature type="disulfide bond" evidence="10">
    <location>
        <begin position="848"/>
        <end position="860"/>
    </location>
</feature>
<organism evidence="18 19">
    <name type="scientific">Hydra vulgaris</name>
    <name type="common">Hydra</name>
    <name type="synonym">Hydra attenuata</name>
    <dbReference type="NCBI Taxonomy" id="6087"/>
    <lineage>
        <taxon>Eukaryota</taxon>
        <taxon>Metazoa</taxon>
        <taxon>Cnidaria</taxon>
        <taxon>Hydrozoa</taxon>
        <taxon>Hydroidolina</taxon>
        <taxon>Anthoathecata</taxon>
        <taxon>Aplanulata</taxon>
        <taxon>Hydridae</taxon>
        <taxon>Hydra</taxon>
    </lineage>
</organism>
<keyword evidence="2" id="KW-0964">Secreted</keyword>
<dbReference type="InterPro" id="IPR035892">
    <property type="entry name" value="C2_domain_sf"/>
</dbReference>
<keyword evidence="5" id="KW-0677">Repeat</keyword>
<protein>
    <submittedName>
        <fullName evidence="19">Laminin subunit alpha-1 isoform X3</fullName>
    </submittedName>
</protein>
<evidence type="ECO:0000256" key="8">
    <source>
        <dbReference type="ARBA" id="ARBA00023180"/>
    </source>
</evidence>
<feature type="domain" description="Laminin EGF-like" evidence="16">
    <location>
        <begin position="943"/>
        <end position="992"/>
    </location>
</feature>
<feature type="domain" description="Laminin G" evidence="15">
    <location>
        <begin position="2283"/>
        <end position="2471"/>
    </location>
</feature>
<dbReference type="InterPro" id="IPR008211">
    <property type="entry name" value="Laminin_N"/>
</dbReference>
<evidence type="ECO:0000256" key="2">
    <source>
        <dbReference type="ARBA" id="ARBA00022525"/>
    </source>
</evidence>
<keyword evidence="11" id="KW-0175">Coiled coil</keyword>
<feature type="disulfide bond" evidence="10">
    <location>
        <begin position="850"/>
        <end position="867"/>
    </location>
</feature>
<dbReference type="SMART" id="SM00180">
    <property type="entry name" value="EGF_Lam"/>
    <property type="match status" value="11"/>
</dbReference>
<dbReference type="PROSITE" id="PS01248">
    <property type="entry name" value="EGF_LAM_1"/>
    <property type="match status" value="3"/>
</dbReference>
<dbReference type="PROSITE" id="PS51117">
    <property type="entry name" value="LAMININ_NTER"/>
    <property type="match status" value="1"/>
</dbReference>